<dbReference type="PROSITE" id="PS50853">
    <property type="entry name" value="FN3"/>
    <property type="match status" value="7"/>
</dbReference>
<feature type="domain" description="Fibronectin type-III" evidence="2">
    <location>
        <begin position="620"/>
        <end position="710"/>
    </location>
</feature>
<evidence type="ECO:0000313" key="4">
    <source>
        <dbReference type="Proteomes" id="UP001152622"/>
    </source>
</evidence>
<proteinExistence type="predicted"/>
<evidence type="ECO:0000256" key="1">
    <source>
        <dbReference type="SAM" id="SignalP"/>
    </source>
</evidence>
<evidence type="ECO:0000259" key="2">
    <source>
        <dbReference type="PROSITE" id="PS50853"/>
    </source>
</evidence>
<dbReference type="EMBL" id="JAINUF010000016">
    <property type="protein sequence ID" value="KAJ8340057.1"/>
    <property type="molecule type" value="Genomic_DNA"/>
</dbReference>
<dbReference type="Pfam" id="PF00041">
    <property type="entry name" value="fn3"/>
    <property type="match status" value="7"/>
</dbReference>
<feature type="signal peptide" evidence="1">
    <location>
        <begin position="1"/>
        <end position="30"/>
    </location>
</feature>
<feature type="domain" description="Fibronectin type-III" evidence="2">
    <location>
        <begin position="187"/>
        <end position="271"/>
    </location>
</feature>
<dbReference type="InterPro" id="IPR036116">
    <property type="entry name" value="FN3_sf"/>
</dbReference>
<protein>
    <recommendedName>
        <fullName evidence="2">Fibronectin type-III domain-containing protein</fullName>
    </recommendedName>
</protein>
<name>A0A9Q1EJQ5_SYNKA</name>
<keyword evidence="1" id="KW-0732">Signal</keyword>
<dbReference type="InterPro" id="IPR013783">
    <property type="entry name" value="Ig-like_fold"/>
</dbReference>
<feature type="domain" description="Fibronectin type-III" evidence="2">
    <location>
        <begin position="446"/>
        <end position="532"/>
    </location>
</feature>
<dbReference type="Gene3D" id="2.60.40.10">
    <property type="entry name" value="Immunoglobulins"/>
    <property type="match status" value="7"/>
</dbReference>
<dbReference type="SMART" id="SM00060">
    <property type="entry name" value="FN3"/>
    <property type="match status" value="8"/>
</dbReference>
<reference evidence="3" key="1">
    <citation type="journal article" date="2023" name="Science">
        <title>Genome structures resolve the early diversification of teleost fishes.</title>
        <authorList>
            <person name="Parey E."/>
            <person name="Louis A."/>
            <person name="Montfort J."/>
            <person name="Bouchez O."/>
            <person name="Roques C."/>
            <person name="Iampietro C."/>
            <person name="Lluch J."/>
            <person name="Castinel A."/>
            <person name="Donnadieu C."/>
            <person name="Desvignes T."/>
            <person name="Floi Bucao C."/>
            <person name="Jouanno E."/>
            <person name="Wen M."/>
            <person name="Mejri S."/>
            <person name="Dirks R."/>
            <person name="Jansen H."/>
            <person name="Henkel C."/>
            <person name="Chen W.J."/>
            <person name="Zahm M."/>
            <person name="Cabau C."/>
            <person name="Klopp C."/>
            <person name="Thompson A.W."/>
            <person name="Robinson-Rechavi M."/>
            <person name="Braasch I."/>
            <person name="Lecointre G."/>
            <person name="Bobe J."/>
            <person name="Postlethwait J.H."/>
            <person name="Berthelot C."/>
            <person name="Roest Crollius H."/>
            <person name="Guiguen Y."/>
        </authorList>
    </citation>
    <scope>NUCLEOTIDE SEQUENCE</scope>
    <source>
        <strain evidence="3">WJC10195</strain>
    </source>
</reference>
<dbReference type="InterPro" id="IPR050713">
    <property type="entry name" value="RTP_Phos/Ushers"/>
</dbReference>
<dbReference type="AlphaFoldDB" id="A0A9Q1EJQ5"/>
<feature type="chain" id="PRO_5040475407" description="Fibronectin type-III domain-containing protein" evidence="1">
    <location>
        <begin position="31"/>
        <end position="869"/>
    </location>
</feature>
<feature type="domain" description="Fibronectin type-III" evidence="2">
    <location>
        <begin position="272"/>
        <end position="358"/>
    </location>
</feature>
<dbReference type="CDD" id="cd00063">
    <property type="entry name" value="FN3"/>
    <property type="match status" value="7"/>
</dbReference>
<dbReference type="InterPro" id="IPR003961">
    <property type="entry name" value="FN3_dom"/>
</dbReference>
<dbReference type="Proteomes" id="UP001152622">
    <property type="component" value="Chromosome 16"/>
</dbReference>
<feature type="domain" description="Fibronectin type-III" evidence="2">
    <location>
        <begin position="359"/>
        <end position="445"/>
    </location>
</feature>
<gene>
    <name evidence="3" type="ORF">SKAU_G00346900</name>
</gene>
<evidence type="ECO:0000313" key="3">
    <source>
        <dbReference type="EMBL" id="KAJ8340057.1"/>
    </source>
</evidence>
<feature type="domain" description="Fibronectin type-III" evidence="2">
    <location>
        <begin position="98"/>
        <end position="185"/>
    </location>
</feature>
<dbReference type="PANTHER" id="PTHR46957:SF5">
    <property type="entry name" value="PROTEIN-TYROSINE-PHOSPHATASE"/>
    <property type="match status" value="1"/>
</dbReference>
<dbReference type="GO" id="GO:0043235">
    <property type="term" value="C:receptor complex"/>
    <property type="evidence" value="ECO:0007669"/>
    <property type="project" value="TreeGrafter"/>
</dbReference>
<accession>A0A9Q1EJQ5</accession>
<comment type="caution">
    <text evidence="3">The sequence shown here is derived from an EMBL/GenBank/DDBJ whole genome shotgun (WGS) entry which is preliminary data.</text>
</comment>
<keyword evidence="4" id="KW-1185">Reference proteome</keyword>
<feature type="domain" description="Fibronectin type-III" evidence="2">
    <location>
        <begin position="533"/>
        <end position="619"/>
    </location>
</feature>
<organism evidence="3 4">
    <name type="scientific">Synaphobranchus kaupii</name>
    <name type="common">Kaup's arrowtooth eel</name>
    <dbReference type="NCBI Taxonomy" id="118154"/>
    <lineage>
        <taxon>Eukaryota</taxon>
        <taxon>Metazoa</taxon>
        <taxon>Chordata</taxon>
        <taxon>Craniata</taxon>
        <taxon>Vertebrata</taxon>
        <taxon>Euteleostomi</taxon>
        <taxon>Actinopterygii</taxon>
        <taxon>Neopterygii</taxon>
        <taxon>Teleostei</taxon>
        <taxon>Anguilliformes</taxon>
        <taxon>Synaphobranchidae</taxon>
        <taxon>Synaphobranchus</taxon>
    </lineage>
</organism>
<dbReference type="PANTHER" id="PTHR46957">
    <property type="entry name" value="CYTOKINE RECEPTOR"/>
    <property type="match status" value="1"/>
</dbReference>
<dbReference type="SUPFAM" id="SSF49265">
    <property type="entry name" value="Fibronectin type III"/>
    <property type="match status" value="5"/>
</dbReference>
<sequence length="869" mass="94506">MRRPQSTEGVSLKTVLVMLVFLKVSREVSGCTNDVLKIGNISTSEITILGASNCTDLNSSTPVGNDLIVRDLQPGTSYNLTVNCSHEYCIQFTTRPDVIRNLSVTLITTTSVSLNWTEPQGNSSFYRVEWDEGAVPMNKTTNRTSVDITGLTAGVQYVFSVVAVAADSETAGDPVSKTQYTRPDVIRNLSVTQISTTSVSLSWAEPQGNSLFYKVDWDVGTVPMTKTTNRTSVDITGLTAGVQYVFSVVAVAADSHTAGDSVNKTQYTRPDVIRNLSVTQITTTSVSLNWTEPQGNSSFYRVEWYEGTVPMDKTTNRTSVDITGLTAGVQYVFSVVAVAADSQIAGNSVNKTQYTRPDVIRNLSVTQITTTSVSLNWTEPQGNSSFYRVEWYEGTVPMDKTTNRTSVDITGLTAGVQYVFSVVAVAADSQIAGNSVNKTQYTRPDVIRNLSVTQISTTSVSLSWAEPQGNSSFYRVDWDVGTVPMTKTTNRTSVDITGLTAGVQYVFSVVAVAADSETTGDSVNKTQYTRPDVIRNLSVTQITTTSVSLSWTVPQGNNSFYNVEWDVDTVPMNKTTNRTSVDITGLTAGVQYVFSVVAVAADSETAGDSVNKRQYTRPDVIRKLSVTQISTTSVSLRWAEPQGNSLFYRVDWDVGTVPMTKTTNRTSVDITGLTAGVQYVFSVVAVAADSETTGDSVNKTQYTNSQTAGDSVNKTQYTRPEKAVNVTQTRQTNHSLDVAWSLQGNATSYELYWTEPRDNVHIIVTAVAGPFKSTSDTFPFATNPNPPEAIKVQEQTTSSIKISWDGPLDMDPGQYNFTVLLSDLQLVTAHNWALVGNRTSGTQYNISVATVGPLDTRACQSRYKPPPDP</sequence>
<dbReference type="OrthoDB" id="10253954at2759"/>